<proteinExistence type="predicted"/>
<reference evidence="1 2" key="1">
    <citation type="submission" date="2019-03" db="EMBL/GenBank/DDBJ databases">
        <title>Genomics of glacier-inhabiting Cryobacterium strains.</title>
        <authorList>
            <person name="Liu Q."/>
            <person name="Xin Y.-H."/>
        </authorList>
    </citation>
    <scope>NUCLEOTIDE SEQUENCE [LARGE SCALE GENOMIC DNA]</scope>
    <source>
        <strain evidence="1 2">TMT2-48-2</strain>
    </source>
</reference>
<name>A0A4R8XK81_9MICO</name>
<dbReference type="Gene3D" id="3.40.960.10">
    <property type="entry name" value="VSR Endonuclease"/>
    <property type="match status" value="1"/>
</dbReference>
<accession>A0A4R8XK81</accession>
<comment type="caution">
    <text evidence="1">The sequence shown here is derived from an EMBL/GenBank/DDBJ whole genome shotgun (WGS) entry which is preliminary data.</text>
</comment>
<evidence type="ECO:0000313" key="1">
    <source>
        <dbReference type="EMBL" id="TFC76663.1"/>
    </source>
</evidence>
<dbReference type="AlphaFoldDB" id="A0A4R8XK81"/>
<organism evidence="1 2">
    <name type="scientific">Cryobacterium cheniae</name>
    <dbReference type="NCBI Taxonomy" id="1259262"/>
    <lineage>
        <taxon>Bacteria</taxon>
        <taxon>Bacillati</taxon>
        <taxon>Actinomycetota</taxon>
        <taxon>Actinomycetes</taxon>
        <taxon>Micrococcales</taxon>
        <taxon>Microbacteriaceae</taxon>
        <taxon>Cryobacterium</taxon>
    </lineage>
</organism>
<gene>
    <name evidence="1" type="ORF">E3T23_14320</name>
</gene>
<protein>
    <recommendedName>
        <fullName evidence="3">DUF559 domain-containing protein</fullName>
    </recommendedName>
</protein>
<dbReference type="Proteomes" id="UP000298433">
    <property type="component" value="Unassembled WGS sequence"/>
</dbReference>
<evidence type="ECO:0008006" key="3">
    <source>
        <dbReference type="Google" id="ProtNLM"/>
    </source>
</evidence>
<evidence type="ECO:0000313" key="2">
    <source>
        <dbReference type="Proteomes" id="UP000298433"/>
    </source>
</evidence>
<keyword evidence="2" id="KW-1185">Reference proteome</keyword>
<dbReference type="OrthoDB" id="3173471at2"/>
<dbReference type="EMBL" id="SOGN01000066">
    <property type="protein sequence ID" value="TFC76663.1"/>
    <property type="molecule type" value="Genomic_DNA"/>
</dbReference>
<sequence length="312" mass="34736">MTGRSPLPPPLGAGPFRVGDGLRLGLSPDRMRAADLARPFWGIRVVASGTLSTLERCNAILRRMPRGAFFSHHTAALIVGMPLPLSLSERVEVHIGVAAPDRSLRSSGIVGHALRLYPADLERWHGLPVTSPARTWCDLATVLTLRQLVAAGDYLIHWRMPLVTLAELTLAVERTAGRRGHALLRRALPLLSDRSESSPESEVRVIVVTHGLPRPLVNHPIHDNQGRLIARADLYFKDYGELVEYEGDHHRTDLSQWRRDLTRTADVEAEGLHVTRVNADDLHQERALVGRIAANLRRRGWTGQVRSPKRQL</sequence>
<dbReference type="RefSeq" id="WP_134371216.1">
    <property type="nucleotide sequence ID" value="NZ_SOGN01000066.1"/>
</dbReference>